<organism evidence="1 2">
    <name type="scientific">Microcella daejeonensis</name>
    <dbReference type="NCBI Taxonomy" id="2994971"/>
    <lineage>
        <taxon>Bacteria</taxon>
        <taxon>Bacillati</taxon>
        <taxon>Actinomycetota</taxon>
        <taxon>Actinomycetes</taxon>
        <taxon>Micrococcales</taxon>
        <taxon>Microbacteriaceae</taxon>
        <taxon>Microcella</taxon>
    </lineage>
</organism>
<dbReference type="InterPro" id="IPR049790">
    <property type="entry name" value="Rv3655c/TadE"/>
</dbReference>
<proteinExistence type="predicted"/>
<sequence length="113" mass="11265">MRAGARVRDRGSVTAEIAVAVPALVLVLAVCLGGVSAALVRAQAQDAAAVAARMLARGEPESTARAHVGRVLPGATLAPEPADDLRCARVTAHPRVLGIELAVAARACALGGG</sequence>
<dbReference type="Proteomes" id="UP001164706">
    <property type="component" value="Chromosome"/>
</dbReference>
<dbReference type="KEGG" id="mdb:OVN18_07125"/>
<accession>A0A9E8MIT4</accession>
<protein>
    <recommendedName>
        <fullName evidence="3">TadE-like protein</fullName>
    </recommendedName>
</protein>
<evidence type="ECO:0008006" key="3">
    <source>
        <dbReference type="Google" id="ProtNLM"/>
    </source>
</evidence>
<dbReference type="RefSeq" id="WP_267780025.1">
    <property type="nucleotide sequence ID" value="NZ_CP113089.1"/>
</dbReference>
<keyword evidence="2" id="KW-1185">Reference proteome</keyword>
<dbReference type="NCBIfam" id="NF041390">
    <property type="entry name" value="TadE_Rv3655c"/>
    <property type="match status" value="1"/>
</dbReference>
<reference evidence="1" key="1">
    <citation type="submission" date="2022-11" db="EMBL/GenBank/DDBJ databases">
        <title>Description of Microcella daejonensis nov. sp, isolated from riverside soil.</title>
        <authorList>
            <person name="Molina K.M."/>
            <person name="Kim S.B."/>
        </authorList>
    </citation>
    <scope>NUCLEOTIDE SEQUENCE</scope>
    <source>
        <strain evidence="1">MMS21-STM12</strain>
    </source>
</reference>
<gene>
    <name evidence="1" type="ORF">OVN18_07125</name>
</gene>
<evidence type="ECO:0000313" key="2">
    <source>
        <dbReference type="Proteomes" id="UP001164706"/>
    </source>
</evidence>
<dbReference type="EMBL" id="CP113089">
    <property type="protein sequence ID" value="WAB80350.1"/>
    <property type="molecule type" value="Genomic_DNA"/>
</dbReference>
<evidence type="ECO:0000313" key="1">
    <source>
        <dbReference type="EMBL" id="WAB80350.1"/>
    </source>
</evidence>
<name>A0A9E8MIT4_9MICO</name>
<dbReference type="AlphaFoldDB" id="A0A9E8MIT4"/>